<dbReference type="Gene3D" id="1.10.10.10">
    <property type="entry name" value="Winged helix-like DNA-binding domain superfamily/Winged helix DNA-binding domain"/>
    <property type="match status" value="1"/>
</dbReference>
<evidence type="ECO:0000256" key="2">
    <source>
        <dbReference type="ARBA" id="ARBA00024764"/>
    </source>
</evidence>
<accession>D2Z8R9</accession>
<evidence type="ECO:0000313" key="5">
    <source>
        <dbReference type="EMBL" id="EFC91866.1"/>
    </source>
</evidence>
<comment type="caution">
    <text evidence="5">The sequence shown here is derived from an EMBL/GenBank/DDBJ whole genome shotgun (WGS) entry which is preliminary data.</text>
</comment>
<gene>
    <name evidence="5" type="ORF">Dpep_1842</name>
</gene>
<dbReference type="OrthoDB" id="6392at2"/>
<evidence type="ECO:0000256" key="3">
    <source>
        <dbReference type="HAMAP-Rule" id="MF_00245"/>
    </source>
</evidence>
<dbReference type="HAMAP" id="MF_00245">
    <property type="entry name" value="UPF0122"/>
    <property type="match status" value="1"/>
</dbReference>
<keyword evidence="4" id="KW-0175">Coiled coil</keyword>
<comment type="similarity">
    <text evidence="1 3">Belongs to the UPF0122 family.</text>
</comment>
<dbReference type="Proteomes" id="UP000006427">
    <property type="component" value="Unassembled WGS sequence"/>
</dbReference>
<dbReference type="PANTHER" id="PTHR40083:SF1">
    <property type="entry name" value="UPF0122 PROTEIN YLXM"/>
    <property type="match status" value="1"/>
</dbReference>
<evidence type="ECO:0000256" key="1">
    <source>
        <dbReference type="ARBA" id="ARBA00008720"/>
    </source>
</evidence>
<dbReference type="PANTHER" id="PTHR40083">
    <property type="entry name" value="UPF0122 PROTEIN CBO2450/CLC_2298"/>
    <property type="match status" value="1"/>
</dbReference>
<dbReference type="STRING" id="469381.Dpep_1842"/>
<keyword evidence="6" id="KW-1185">Reference proteome</keyword>
<dbReference type="RefSeq" id="WP_005661541.1">
    <property type="nucleotide sequence ID" value="NZ_ABTR02000001.1"/>
</dbReference>
<dbReference type="EMBL" id="ABTR02000001">
    <property type="protein sequence ID" value="EFC91866.1"/>
    <property type="molecule type" value="Genomic_DNA"/>
</dbReference>
<name>D2Z8R9_9BACT</name>
<reference evidence="5 6" key="1">
    <citation type="journal article" date="2010" name="Stand. Genomic Sci.">
        <title>Permanent draft genome sequence of Dethiosulfovibrio peptidovorans type strain (SEBR 4207).</title>
        <authorList>
            <person name="Labutti K."/>
            <person name="Mayilraj S."/>
            <person name="Clum A."/>
            <person name="Lucas S."/>
            <person name="Glavina Del Rio T."/>
            <person name="Nolan M."/>
            <person name="Tice H."/>
            <person name="Cheng J.F."/>
            <person name="Pitluck S."/>
            <person name="Liolios K."/>
            <person name="Ivanova N."/>
            <person name="Mavromatis K."/>
            <person name="Mikhailova N."/>
            <person name="Pati A."/>
            <person name="Goodwin L."/>
            <person name="Chen A."/>
            <person name="Palaniappan K."/>
            <person name="Land M."/>
            <person name="Hauser L."/>
            <person name="Chang Y.J."/>
            <person name="Jeffries C.D."/>
            <person name="Rohde M."/>
            <person name="Spring S."/>
            <person name="Goker M."/>
            <person name="Woyke T."/>
            <person name="Bristow J."/>
            <person name="Eisen J.A."/>
            <person name="Markowitz V."/>
            <person name="Hugenholtz P."/>
            <person name="Kyrpides N.C."/>
            <person name="Klenk H.P."/>
            <person name="Lapidus A."/>
        </authorList>
    </citation>
    <scope>NUCLEOTIDE SEQUENCE [LARGE SCALE GENOMIC DNA]</scope>
    <source>
        <strain evidence="5 6">DSM 11002</strain>
    </source>
</reference>
<dbReference type="Pfam" id="PF04297">
    <property type="entry name" value="UPF0122"/>
    <property type="match status" value="1"/>
</dbReference>
<evidence type="ECO:0000256" key="4">
    <source>
        <dbReference type="SAM" id="Coils"/>
    </source>
</evidence>
<comment type="function">
    <text evidence="2 3">Might take part in the signal recognition particle (SRP) pathway. This is inferred from the conservation of its genetic proximity to ftsY/ffh. May be a regulatory protein.</text>
</comment>
<dbReference type="CDD" id="cd06171">
    <property type="entry name" value="Sigma70_r4"/>
    <property type="match status" value="1"/>
</dbReference>
<evidence type="ECO:0000313" key="6">
    <source>
        <dbReference type="Proteomes" id="UP000006427"/>
    </source>
</evidence>
<sequence>MDANKLDRRFYIAGLYDLYGPVLTEKQRRIYEMHDLQDLSLSEISDELGISRQGISDQLQRARDRLDELENLLGFFERSAAWDGVYADVLRLVDLERDRLPSDFISEIRAILSEVD</sequence>
<dbReference type="SUPFAM" id="SSF88659">
    <property type="entry name" value="Sigma3 and sigma4 domains of RNA polymerase sigma factors"/>
    <property type="match status" value="1"/>
</dbReference>
<organism evidence="5 6">
    <name type="scientific">Dethiosulfovibrio peptidovorans DSM 11002</name>
    <dbReference type="NCBI Taxonomy" id="469381"/>
    <lineage>
        <taxon>Bacteria</taxon>
        <taxon>Thermotogati</taxon>
        <taxon>Synergistota</taxon>
        <taxon>Synergistia</taxon>
        <taxon>Synergistales</taxon>
        <taxon>Dethiosulfovibrionaceae</taxon>
        <taxon>Dethiosulfovibrio</taxon>
    </lineage>
</organism>
<feature type="coiled-coil region" evidence="4">
    <location>
        <begin position="52"/>
        <end position="79"/>
    </location>
</feature>
<protein>
    <recommendedName>
        <fullName evidence="3">UPF0122 protein Dpep_1842</fullName>
    </recommendedName>
</protein>
<proteinExistence type="inferred from homology"/>
<dbReference type="eggNOG" id="COG2739">
    <property type="taxonomic scope" value="Bacteria"/>
</dbReference>
<dbReference type="InterPro" id="IPR013324">
    <property type="entry name" value="RNA_pol_sigma_r3/r4-like"/>
</dbReference>
<dbReference type="InterPro" id="IPR036388">
    <property type="entry name" value="WH-like_DNA-bd_sf"/>
</dbReference>
<dbReference type="InterPro" id="IPR007394">
    <property type="entry name" value="UPF0122"/>
</dbReference>
<dbReference type="PaxDb" id="469381-Dpep_1842"/>
<dbReference type="AlphaFoldDB" id="D2Z8R9"/>